<reference evidence="4" key="1">
    <citation type="journal article" date="2019" name="Int. J. Syst. Evol. Microbiol.">
        <title>The Global Catalogue of Microorganisms (GCM) 10K type strain sequencing project: providing services to taxonomists for standard genome sequencing and annotation.</title>
        <authorList>
            <consortium name="The Broad Institute Genomics Platform"/>
            <consortium name="The Broad Institute Genome Sequencing Center for Infectious Disease"/>
            <person name="Wu L."/>
            <person name="Ma J."/>
        </authorList>
    </citation>
    <scope>NUCLEOTIDE SEQUENCE [LARGE SCALE GENOMIC DNA]</scope>
    <source>
        <strain evidence="4">JCM 18302</strain>
    </source>
</reference>
<proteinExistence type="predicted"/>
<organism evidence="3 4">
    <name type="scientific">Pseudonocardia adelaidensis</name>
    <dbReference type="NCBI Taxonomy" id="648754"/>
    <lineage>
        <taxon>Bacteria</taxon>
        <taxon>Bacillati</taxon>
        <taxon>Actinomycetota</taxon>
        <taxon>Actinomycetes</taxon>
        <taxon>Pseudonocardiales</taxon>
        <taxon>Pseudonocardiaceae</taxon>
        <taxon>Pseudonocardia</taxon>
    </lineage>
</organism>
<feature type="transmembrane region" description="Helical" evidence="2">
    <location>
        <begin position="64"/>
        <end position="83"/>
    </location>
</feature>
<feature type="region of interest" description="Disordered" evidence="1">
    <location>
        <begin position="339"/>
        <end position="440"/>
    </location>
</feature>
<feature type="compositionally biased region" description="Low complexity" evidence="1">
    <location>
        <begin position="409"/>
        <end position="419"/>
    </location>
</feature>
<gene>
    <name evidence="3" type="ORF">GCM10023320_81300</name>
</gene>
<dbReference type="InterPro" id="IPR024414">
    <property type="entry name" value="Uncharacterised_PrgI"/>
</dbReference>
<dbReference type="Proteomes" id="UP001500804">
    <property type="component" value="Unassembled WGS sequence"/>
</dbReference>
<comment type="caution">
    <text evidence="3">The sequence shown here is derived from an EMBL/GenBank/DDBJ whole genome shotgun (WGS) entry which is preliminary data.</text>
</comment>
<dbReference type="RefSeq" id="WP_345613141.1">
    <property type="nucleotide sequence ID" value="NZ_BAABJO010000055.1"/>
</dbReference>
<evidence type="ECO:0000256" key="2">
    <source>
        <dbReference type="SAM" id="Phobius"/>
    </source>
</evidence>
<sequence>MTSPVRVPADVDREDRLIGDLTARQLAILATAGAALYGVWMLLFRVLPAWSPAWAQTAPVLRGLVFTALAVPAGVAGLALALGRRDGMPLDRLLVAAARQRLATPTLHPHHALAPSESALDTHKTLEAEPGSRTGRRRRDGAGRVVVPWVPARAVRGSRVSREAGLVDLGRYGLALLCAVSPISLTLRSPAEQDQLVAGMSRWLHSLTCNVQILVRTTPLDLTGHVDHLRTDADALPHPALAAAAHAHADHLTDLAQHTDLLHRRIYLVFHEPSPPTAHQGGGGDGGQAPRTRVRRAVRAAEEQLLRRAEEADHLLGALGLRVTPLDPHTTARTLHAATHPDHHLTPHLPTPPAPARLPVPPPGPPNLRPIDQPSWSWPPPPSEPGDQPRDAHLINRAAPRGHARHSGTARGATRSGAAPVAVTRDGWRSASDRETSDIDTDADTADLYDLADLAAVTGDDGGEPDDQQLEDHNLHAVHPIRPAATAGRPGERDSEALPWSWAPGAKGYLG</sequence>
<evidence type="ECO:0008006" key="5">
    <source>
        <dbReference type="Google" id="ProtNLM"/>
    </source>
</evidence>
<keyword evidence="2" id="KW-1133">Transmembrane helix</keyword>
<protein>
    <recommendedName>
        <fullName evidence="5">PrgI family protein</fullName>
    </recommendedName>
</protein>
<keyword evidence="4" id="KW-1185">Reference proteome</keyword>
<feature type="region of interest" description="Disordered" evidence="1">
    <location>
        <begin position="272"/>
        <end position="295"/>
    </location>
</feature>
<keyword evidence="2" id="KW-0472">Membrane</keyword>
<dbReference type="Pfam" id="PF12666">
    <property type="entry name" value="PrgI"/>
    <property type="match status" value="1"/>
</dbReference>
<feature type="transmembrane region" description="Helical" evidence="2">
    <location>
        <begin position="26"/>
        <end position="44"/>
    </location>
</feature>
<dbReference type="EMBL" id="BAABJO010000055">
    <property type="protein sequence ID" value="GAA5141798.1"/>
    <property type="molecule type" value="Genomic_DNA"/>
</dbReference>
<feature type="region of interest" description="Disordered" evidence="1">
    <location>
        <begin position="479"/>
        <end position="511"/>
    </location>
</feature>
<accession>A0ABP9P768</accession>
<evidence type="ECO:0000313" key="4">
    <source>
        <dbReference type="Proteomes" id="UP001500804"/>
    </source>
</evidence>
<evidence type="ECO:0000313" key="3">
    <source>
        <dbReference type="EMBL" id="GAA5141798.1"/>
    </source>
</evidence>
<name>A0ABP9P768_9PSEU</name>
<feature type="region of interest" description="Disordered" evidence="1">
    <location>
        <begin position="113"/>
        <end position="140"/>
    </location>
</feature>
<feature type="compositionally biased region" description="Basic and acidic residues" evidence="1">
    <location>
        <begin position="426"/>
        <end position="437"/>
    </location>
</feature>
<feature type="compositionally biased region" description="Pro residues" evidence="1">
    <location>
        <begin position="349"/>
        <end position="368"/>
    </location>
</feature>
<evidence type="ECO:0000256" key="1">
    <source>
        <dbReference type="SAM" id="MobiDB-lite"/>
    </source>
</evidence>
<keyword evidence="2" id="KW-0812">Transmembrane</keyword>